<dbReference type="PANTHER" id="PTHR48011">
    <property type="entry name" value="CCR4-NOT TRANSCRIPTIONAL COMPLEX SUBUNIT CAF120-RELATED"/>
    <property type="match status" value="1"/>
</dbReference>
<dbReference type="GeneID" id="85329893"/>
<protein>
    <recommendedName>
        <fullName evidence="1">Protein kinase domain-containing protein</fullName>
    </recommendedName>
</protein>
<sequence length="138" mass="15190">MADTGSSTPTDGAVTVVRQIGFHLDIEPVDILLFESDNPAEPVWKLSDFGSGLVSDFQEHNYNESIYNSKLSTSDPIYTSPEVALEGRVSRPKDVWSLGCIYLEALVWIADAPPTALDDFQEARSNLPDGRTAQKPIY</sequence>
<feature type="domain" description="Protein kinase" evidence="1">
    <location>
        <begin position="1"/>
        <end position="138"/>
    </location>
</feature>
<evidence type="ECO:0000313" key="2">
    <source>
        <dbReference type="EMBL" id="KAK0717800.1"/>
    </source>
</evidence>
<dbReference type="PANTHER" id="PTHR48011:SF51">
    <property type="entry name" value="PROTEIN KINASE SUPERFAMILY PROTEIN"/>
    <property type="match status" value="1"/>
</dbReference>
<dbReference type="RefSeq" id="XP_060296593.1">
    <property type="nucleotide sequence ID" value="XM_060446623.1"/>
</dbReference>
<name>A0AA40DW39_9PEZI</name>
<gene>
    <name evidence="2" type="ORF">B0T26DRAFT_776771</name>
</gene>
<reference evidence="2" key="1">
    <citation type="submission" date="2023-06" db="EMBL/GenBank/DDBJ databases">
        <title>Genome-scale phylogeny and comparative genomics of the fungal order Sordariales.</title>
        <authorList>
            <consortium name="Lawrence Berkeley National Laboratory"/>
            <person name="Hensen N."/>
            <person name="Bonometti L."/>
            <person name="Westerberg I."/>
            <person name="Brannstrom I.O."/>
            <person name="Guillou S."/>
            <person name="Cros-Aarteil S."/>
            <person name="Calhoun S."/>
            <person name="Haridas S."/>
            <person name="Kuo A."/>
            <person name="Mondo S."/>
            <person name="Pangilinan J."/>
            <person name="Riley R."/>
            <person name="LaButti K."/>
            <person name="Andreopoulos B."/>
            <person name="Lipzen A."/>
            <person name="Chen C."/>
            <person name="Yanf M."/>
            <person name="Daum C."/>
            <person name="Ng V."/>
            <person name="Clum A."/>
            <person name="Steindorff A."/>
            <person name="Ohm R."/>
            <person name="Martin F."/>
            <person name="Silar P."/>
            <person name="Natvig D."/>
            <person name="Lalanne C."/>
            <person name="Gautier V."/>
            <person name="Ament-velasquez S.L."/>
            <person name="Kruys A."/>
            <person name="Hutchinson M.I."/>
            <person name="Powell A.J."/>
            <person name="Barry K."/>
            <person name="Miller A.N."/>
            <person name="Grigoriev I.V."/>
            <person name="Debuchy R."/>
            <person name="Gladieux P."/>
            <person name="Thoren M.H."/>
            <person name="Johannesson H."/>
        </authorList>
    </citation>
    <scope>NUCLEOTIDE SEQUENCE</scope>
    <source>
        <strain evidence="2">SMH2392-1A</strain>
    </source>
</reference>
<evidence type="ECO:0000313" key="3">
    <source>
        <dbReference type="Proteomes" id="UP001172101"/>
    </source>
</evidence>
<dbReference type="Gene3D" id="1.10.510.10">
    <property type="entry name" value="Transferase(Phosphotransferase) domain 1"/>
    <property type="match status" value="1"/>
</dbReference>
<dbReference type="PROSITE" id="PS50011">
    <property type="entry name" value="PROTEIN_KINASE_DOM"/>
    <property type="match status" value="1"/>
</dbReference>
<dbReference type="GO" id="GO:0005524">
    <property type="term" value="F:ATP binding"/>
    <property type="evidence" value="ECO:0007669"/>
    <property type="project" value="InterPro"/>
</dbReference>
<accession>A0AA40DW39</accession>
<dbReference type="EMBL" id="JAUIRO010000004">
    <property type="protein sequence ID" value="KAK0717800.1"/>
    <property type="molecule type" value="Genomic_DNA"/>
</dbReference>
<dbReference type="Pfam" id="PF00069">
    <property type="entry name" value="Pkinase"/>
    <property type="match status" value="1"/>
</dbReference>
<comment type="caution">
    <text evidence="2">The sequence shown here is derived from an EMBL/GenBank/DDBJ whole genome shotgun (WGS) entry which is preliminary data.</text>
</comment>
<dbReference type="AlphaFoldDB" id="A0AA40DW39"/>
<dbReference type="InterPro" id="IPR052751">
    <property type="entry name" value="Plant_MAPKKK"/>
</dbReference>
<organism evidence="2 3">
    <name type="scientific">Lasiosphaeria miniovina</name>
    <dbReference type="NCBI Taxonomy" id="1954250"/>
    <lineage>
        <taxon>Eukaryota</taxon>
        <taxon>Fungi</taxon>
        <taxon>Dikarya</taxon>
        <taxon>Ascomycota</taxon>
        <taxon>Pezizomycotina</taxon>
        <taxon>Sordariomycetes</taxon>
        <taxon>Sordariomycetidae</taxon>
        <taxon>Sordariales</taxon>
        <taxon>Lasiosphaeriaceae</taxon>
        <taxon>Lasiosphaeria</taxon>
    </lineage>
</organism>
<dbReference type="GO" id="GO:0004672">
    <property type="term" value="F:protein kinase activity"/>
    <property type="evidence" value="ECO:0007669"/>
    <property type="project" value="InterPro"/>
</dbReference>
<dbReference type="InterPro" id="IPR011009">
    <property type="entry name" value="Kinase-like_dom_sf"/>
</dbReference>
<proteinExistence type="predicted"/>
<dbReference type="Proteomes" id="UP001172101">
    <property type="component" value="Unassembled WGS sequence"/>
</dbReference>
<dbReference type="GO" id="GO:0007165">
    <property type="term" value="P:signal transduction"/>
    <property type="evidence" value="ECO:0007669"/>
    <property type="project" value="TreeGrafter"/>
</dbReference>
<dbReference type="SUPFAM" id="SSF56112">
    <property type="entry name" value="Protein kinase-like (PK-like)"/>
    <property type="match status" value="1"/>
</dbReference>
<keyword evidence="3" id="KW-1185">Reference proteome</keyword>
<dbReference type="InterPro" id="IPR000719">
    <property type="entry name" value="Prot_kinase_dom"/>
</dbReference>
<evidence type="ECO:0000259" key="1">
    <source>
        <dbReference type="PROSITE" id="PS50011"/>
    </source>
</evidence>